<reference evidence="3" key="2">
    <citation type="submission" date="2015-01" db="EMBL/GenBank/DDBJ databases">
        <title>Evolutionary Origins and Diversification of the Mycorrhizal Mutualists.</title>
        <authorList>
            <consortium name="DOE Joint Genome Institute"/>
            <consortium name="Mycorrhizal Genomics Consortium"/>
            <person name="Kohler A."/>
            <person name="Kuo A."/>
            <person name="Nagy L.G."/>
            <person name="Floudas D."/>
            <person name="Copeland A."/>
            <person name="Barry K.W."/>
            <person name="Cichocki N."/>
            <person name="Veneault-Fourrey C."/>
            <person name="LaButti K."/>
            <person name="Lindquist E.A."/>
            <person name="Lipzen A."/>
            <person name="Lundell T."/>
            <person name="Morin E."/>
            <person name="Murat C."/>
            <person name="Riley R."/>
            <person name="Ohm R."/>
            <person name="Sun H."/>
            <person name="Tunlid A."/>
            <person name="Henrissat B."/>
            <person name="Grigoriev I.V."/>
            <person name="Hibbett D.S."/>
            <person name="Martin F."/>
        </authorList>
    </citation>
    <scope>NUCLEOTIDE SEQUENCE [LARGE SCALE GENOMIC DNA]</scope>
    <source>
        <strain evidence="3">Marx 270</strain>
    </source>
</reference>
<gene>
    <name evidence="2" type="ORF">M404DRAFT_1001060</name>
</gene>
<proteinExistence type="predicted"/>
<evidence type="ECO:0000256" key="1">
    <source>
        <dbReference type="SAM" id="MobiDB-lite"/>
    </source>
</evidence>
<accession>A0A0C3P891</accession>
<dbReference type="InParanoid" id="A0A0C3P891"/>
<keyword evidence="3" id="KW-1185">Reference proteome</keyword>
<sequence length="81" mass="9190">MKSDVSDDRNNKLSRTRTLESNEGSLTTSQCKAWPGLHTYAKMRARLIRCRQNFHVLSHSGLAATCVHIFATNVTGPLYYY</sequence>
<reference evidence="2 3" key="1">
    <citation type="submission" date="2014-04" db="EMBL/GenBank/DDBJ databases">
        <authorList>
            <consortium name="DOE Joint Genome Institute"/>
            <person name="Kuo A."/>
            <person name="Kohler A."/>
            <person name="Costa M.D."/>
            <person name="Nagy L.G."/>
            <person name="Floudas D."/>
            <person name="Copeland A."/>
            <person name="Barry K.W."/>
            <person name="Cichocki N."/>
            <person name="Veneault-Fourrey C."/>
            <person name="LaButti K."/>
            <person name="Lindquist E.A."/>
            <person name="Lipzen A."/>
            <person name="Lundell T."/>
            <person name="Morin E."/>
            <person name="Murat C."/>
            <person name="Sun H."/>
            <person name="Tunlid A."/>
            <person name="Henrissat B."/>
            <person name="Grigoriev I.V."/>
            <person name="Hibbett D.S."/>
            <person name="Martin F."/>
            <person name="Nordberg H.P."/>
            <person name="Cantor M.N."/>
            <person name="Hua S.X."/>
        </authorList>
    </citation>
    <scope>NUCLEOTIDE SEQUENCE [LARGE SCALE GENOMIC DNA]</scope>
    <source>
        <strain evidence="2 3">Marx 270</strain>
    </source>
</reference>
<dbReference type="Proteomes" id="UP000054217">
    <property type="component" value="Unassembled WGS sequence"/>
</dbReference>
<evidence type="ECO:0000313" key="3">
    <source>
        <dbReference type="Proteomes" id="UP000054217"/>
    </source>
</evidence>
<feature type="region of interest" description="Disordered" evidence="1">
    <location>
        <begin position="1"/>
        <end position="23"/>
    </location>
</feature>
<dbReference type="AlphaFoldDB" id="A0A0C3P891"/>
<protein>
    <submittedName>
        <fullName evidence="2">Uncharacterized protein</fullName>
    </submittedName>
</protein>
<organism evidence="2 3">
    <name type="scientific">Pisolithus tinctorius Marx 270</name>
    <dbReference type="NCBI Taxonomy" id="870435"/>
    <lineage>
        <taxon>Eukaryota</taxon>
        <taxon>Fungi</taxon>
        <taxon>Dikarya</taxon>
        <taxon>Basidiomycota</taxon>
        <taxon>Agaricomycotina</taxon>
        <taxon>Agaricomycetes</taxon>
        <taxon>Agaricomycetidae</taxon>
        <taxon>Boletales</taxon>
        <taxon>Sclerodermatineae</taxon>
        <taxon>Pisolithaceae</taxon>
        <taxon>Pisolithus</taxon>
    </lineage>
</organism>
<dbReference type="HOGENOM" id="CLU_2574839_0_0_1"/>
<feature type="compositionally biased region" description="Basic and acidic residues" evidence="1">
    <location>
        <begin position="1"/>
        <end position="11"/>
    </location>
</feature>
<evidence type="ECO:0000313" key="2">
    <source>
        <dbReference type="EMBL" id="KIO03891.1"/>
    </source>
</evidence>
<name>A0A0C3P891_PISTI</name>
<dbReference type="EMBL" id="KN831974">
    <property type="protein sequence ID" value="KIO03891.1"/>
    <property type="molecule type" value="Genomic_DNA"/>
</dbReference>